<organism evidence="1 2">
    <name type="scientific">Reticulomyxa filosa</name>
    <dbReference type="NCBI Taxonomy" id="46433"/>
    <lineage>
        <taxon>Eukaryota</taxon>
        <taxon>Sar</taxon>
        <taxon>Rhizaria</taxon>
        <taxon>Retaria</taxon>
        <taxon>Foraminifera</taxon>
        <taxon>Monothalamids</taxon>
        <taxon>Reticulomyxidae</taxon>
        <taxon>Reticulomyxa</taxon>
    </lineage>
</organism>
<dbReference type="EMBL" id="ASPP01002456">
    <property type="protein sequence ID" value="ETO34568.1"/>
    <property type="molecule type" value="Genomic_DNA"/>
</dbReference>
<dbReference type="AlphaFoldDB" id="X6P8Y0"/>
<protein>
    <recommendedName>
        <fullName evidence="3">DUF2971 domain-containing protein</fullName>
    </recommendedName>
</protein>
<comment type="caution">
    <text evidence="1">The sequence shown here is derived from an EMBL/GenBank/DDBJ whole genome shotgun (WGS) entry which is preliminary data.</text>
</comment>
<sequence>MQKIITKTKTQSSKGDTLFHDLNRKNRKIMEKFMTNVIKPLNNKHNEDIDLPLCHYTSLENGFEILRTQNLRSTEFKDLGSTARDEIVEGYELTIKAIEEFKSKNSQKPFIEIFYNEFLCVAPNSSYLSHDIKNKSDGAKRKQNKFLQSSYFVFSYSTKIDDEYLWNEFGNNSEGICICFKKPEFISGEYCSKSYKDKIKPYLEEACRFINKLQNEDLLIIKGIVVALTAEFLGYIPGFLQYKNESEYRTIEYEFILNDKILLKDLSQRKVKVGGKDLLNNFNAFNENRIEKIILGE</sequence>
<evidence type="ECO:0000313" key="1">
    <source>
        <dbReference type="EMBL" id="ETO34568.1"/>
    </source>
</evidence>
<proteinExistence type="predicted"/>
<reference evidence="1 2" key="1">
    <citation type="journal article" date="2013" name="Curr. Biol.">
        <title>The Genome of the Foraminiferan Reticulomyxa filosa.</title>
        <authorList>
            <person name="Glockner G."/>
            <person name="Hulsmann N."/>
            <person name="Schleicher M."/>
            <person name="Noegel A.A."/>
            <person name="Eichinger L."/>
            <person name="Gallinger C."/>
            <person name="Pawlowski J."/>
            <person name="Sierra R."/>
            <person name="Euteneuer U."/>
            <person name="Pillet L."/>
            <person name="Moustafa A."/>
            <person name="Platzer M."/>
            <person name="Groth M."/>
            <person name="Szafranski K."/>
            <person name="Schliwa M."/>
        </authorList>
    </citation>
    <scope>NUCLEOTIDE SEQUENCE [LARGE SCALE GENOMIC DNA]</scope>
</reference>
<keyword evidence="2" id="KW-1185">Reference proteome</keyword>
<accession>X6P8Y0</accession>
<dbReference type="Proteomes" id="UP000023152">
    <property type="component" value="Unassembled WGS sequence"/>
</dbReference>
<gene>
    <name evidence="1" type="ORF">RFI_02523</name>
</gene>
<evidence type="ECO:0000313" key="2">
    <source>
        <dbReference type="Proteomes" id="UP000023152"/>
    </source>
</evidence>
<evidence type="ECO:0008006" key="3">
    <source>
        <dbReference type="Google" id="ProtNLM"/>
    </source>
</evidence>
<name>X6P8Y0_RETFI</name>